<dbReference type="AlphaFoldDB" id="M2Y5C0"/>
<keyword evidence="3" id="KW-1185">Reference proteome</keyword>
<sequence length="129" mass="14756">MVIPKCRLEKLTDSWCRKVLKSSPSLSPAKGYCEVALFTQRFLPRVLLFPPCNRVLPLLSIFNRTISSTPFCGSCFFQQSANRFSAISKICFLIMFYFVLPYSLCGLFVSFDSSVVFLKLFQKLVVQKD</sequence>
<dbReference type="Gramene" id="EME31054">
    <property type="protein sequence ID" value="EME31054"/>
    <property type="gene ID" value="Gasu_18110"/>
</dbReference>
<organism evidence="2 3">
    <name type="scientific">Galdieria sulphuraria</name>
    <name type="common">Red alga</name>
    <dbReference type="NCBI Taxonomy" id="130081"/>
    <lineage>
        <taxon>Eukaryota</taxon>
        <taxon>Rhodophyta</taxon>
        <taxon>Bangiophyceae</taxon>
        <taxon>Galdieriales</taxon>
        <taxon>Galdieriaceae</taxon>
        <taxon>Galdieria</taxon>
    </lineage>
</organism>
<dbReference type="RefSeq" id="XP_005707574.1">
    <property type="nucleotide sequence ID" value="XM_005707517.1"/>
</dbReference>
<proteinExistence type="predicted"/>
<name>M2Y5C0_GALSU</name>
<dbReference type="Proteomes" id="UP000030680">
    <property type="component" value="Unassembled WGS sequence"/>
</dbReference>
<keyword evidence="1" id="KW-1133">Transmembrane helix</keyword>
<keyword evidence="1" id="KW-0812">Transmembrane</keyword>
<protein>
    <recommendedName>
        <fullName evidence="4">Transmembrane protein</fullName>
    </recommendedName>
</protein>
<gene>
    <name evidence="2" type="ORF">Gasu_18110</name>
</gene>
<reference evidence="3" key="1">
    <citation type="journal article" date="2013" name="Science">
        <title>Gene transfer from bacteria and archaea facilitated evolution of an extremophilic eukaryote.</title>
        <authorList>
            <person name="Schonknecht G."/>
            <person name="Chen W.H."/>
            <person name="Ternes C.M."/>
            <person name="Barbier G.G."/>
            <person name="Shrestha R.P."/>
            <person name="Stanke M."/>
            <person name="Brautigam A."/>
            <person name="Baker B.J."/>
            <person name="Banfield J.F."/>
            <person name="Garavito R.M."/>
            <person name="Carr K."/>
            <person name="Wilkerson C."/>
            <person name="Rensing S.A."/>
            <person name="Gagneul D."/>
            <person name="Dickenson N.E."/>
            <person name="Oesterhelt C."/>
            <person name="Lercher M.J."/>
            <person name="Weber A.P."/>
        </authorList>
    </citation>
    <scope>NUCLEOTIDE SEQUENCE [LARGE SCALE GENOMIC DNA]</scope>
    <source>
        <strain evidence="3">074W</strain>
    </source>
</reference>
<accession>M2Y5C0</accession>
<dbReference type="GeneID" id="17089738"/>
<feature type="transmembrane region" description="Helical" evidence="1">
    <location>
        <begin position="90"/>
        <end position="111"/>
    </location>
</feature>
<evidence type="ECO:0000256" key="1">
    <source>
        <dbReference type="SAM" id="Phobius"/>
    </source>
</evidence>
<keyword evidence="1" id="KW-0472">Membrane</keyword>
<evidence type="ECO:0008006" key="4">
    <source>
        <dbReference type="Google" id="ProtNLM"/>
    </source>
</evidence>
<evidence type="ECO:0000313" key="3">
    <source>
        <dbReference type="Proteomes" id="UP000030680"/>
    </source>
</evidence>
<evidence type="ECO:0000313" key="2">
    <source>
        <dbReference type="EMBL" id="EME31054.1"/>
    </source>
</evidence>
<dbReference type="EMBL" id="KB454495">
    <property type="protein sequence ID" value="EME31054.1"/>
    <property type="molecule type" value="Genomic_DNA"/>
</dbReference>
<dbReference type="KEGG" id="gsl:Gasu_18110"/>